<keyword evidence="10" id="KW-1185">Reference proteome</keyword>
<evidence type="ECO:0000256" key="5">
    <source>
        <dbReference type="RuleBase" id="RU362125"/>
    </source>
</evidence>
<evidence type="ECO:0000256" key="2">
    <source>
        <dbReference type="ARBA" id="ARBA00009347"/>
    </source>
</evidence>
<comment type="similarity">
    <text evidence="2 5">Belongs to the acyl-CoA dehydrogenase family.</text>
</comment>
<dbReference type="InterPro" id="IPR013786">
    <property type="entry name" value="AcylCoA_DH/ox_N"/>
</dbReference>
<dbReference type="InterPro" id="IPR009075">
    <property type="entry name" value="AcylCo_DH/oxidase_C"/>
</dbReference>
<dbReference type="Proteomes" id="UP001596099">
    <property type="component" value="Unassembled WGS sequence"/>
</dbReference>
<dbReference type="PANTHER" id="PTHR43884">
    <property type="entry name" value="ACYL-COA DEHYDROGENASE"/>
    <property type="match status" value="1"/>
</dbReference>
<dbReference type="Pfam" id="PF00441">
    <property type="entry name" value="Acyl-CoA_dh_1"/>
    <property type="match status" value="1"/>
</dbReference>
<accession>A0ABD5RSM2</accession>
<comment type="caution">
    <text evidence="9">The sequence shown here is derived from an EMBL/GenBank/DDBJ whole genome shotgun (WGS) entry which is preliminary data.</text>
</comment>
<dbReference type="EMBL" id="JBHSQH010000002">
    <property type="protein sequence ID" value="MFC5973537.1"/>
    <property type="molecule type" value="Genomic_DNA"/>
</dbReference>
<evidence type="ECO:0000259" key="8">
    <source>
        <dbReference type="Pfam" id="PF02771"/>
    </source>
</evidence>
<keyword evidence="5 9" id="KW-0560">Oxidoreductase</keyword>
<evidence type="ECO:0000313" key="10">
    <source>
        <dbReference type="Proteomes" id="UP001596099"/>
    </source>
</evidence>
<feature type="domain" description="Acyl-CoA oxidase/dehydrogenase middle" evidence="7">
    <location>
        <begin position="119"/>
        <end position="212"/>
    </location>
</feature>
<dbReference type="Pfam" id="PF02771">
    <property type="entry name" value="Acyl-CoA_dh_N"/>
    <property type="match status" value="1"/>
</dbReference>
<organism evidence="9 10">
    <name type="scientific">Halomarina salina</name>
    <dbReference type="NCBI Taxonomy" id="1872699"/>
    <lineage>
        <taxon>Archaea</taxon>
        <taxon>Methanobacteriati</taxon>
        <taxon>Methanobacteriota</taxon>
        <taxon>Stenosarchaea group</taxon>
        <taxon>Halobacteria</taxon>
        <taxon>Halobacteriales</taxon>
        <taxon>Natronomonadaceae</taxon>
        <taxon>Halomarina</taxon>
    </lineage>
</organism>
<reference evidence="9 10" key="1">
    <citation type="journal article" date="2019" name="Int. J. Syst. Evol. Microbiol.">
        <title>The Global Catalogue of Microorganisms (GCM) 10K type strain sequencing project: providing services to taxonomists for standard genome sequencing and annotation.</title>
        <authorList>
            <consortium name="The Broad Institute Genomics Platform"/>
            <consortium name="The Broad Institute Genome Sequencing Center for Infectious Disease"/>
            <person name="Wu L."/>
            <person name="Ma J."/>
        </authorList>
    </citation>
    <scope>NUCLEOTIDE SEQUENCE [LARGE SCALE GENOMIC DNA]</scope>
    <source>
        <strain evidence="9 10">CGMCC 1.12543</strain>
    </source>
</reference>
<dbReference type="Gene3D" id="2.40.110.10">
    <property type="entry name" value="Butyryl-CoA Dehydrogenase, subunit A, domain 2"/>
    <property type="match status" value="1"/>
</dbReference>
<comment type="cofactor">
    <cofactor evidence="1 5">
        <name>FAD</name>
        <dbReference type="ChEBI" id="CHEBI:57692"/>
    </cofactor>
</comment>
<dbReference type="RefSeq" id="WP_247420502.1">
    <property type="nucleotide sequence ID" value="NZ_JALLGW010000003.1"/>
</dbReference>
<evidence type="ECO:0000259" key="7">
    <source>
        <dbReference type="Pfam" id="PF02770"/>
    </source>
</evidence>
<dbReference type="InterPro" id="IPR006091">
    <property type="entry name" value="Acyl-CoA_Oxase/DH_mid-dom"/>
</dbReference>
<dbReference type="GO" id="GO:0016627">
    <property type="term" value="F:oxidoreductase activity, acting on the CH-CH group of donors"/>
    <property type="evidence" value="ECO:0007669"/>
    <property type="project" value="UniProtKB-ARBA"/>
</dbReference>
<dbReference type="PANTHER" id="PTHR43884:SF12">
    <property type="entry name" value="ISOVALERYL-COA DEHYDROGENASE, MITOCHONDRIAL-RELATED"/>
    <property type="match status" value="1"/>
</dbReference>
<dbReference type="PROSITE" id="PS00072">
    <property type="entry name" value="ACYL_COA_DH_1"/>
    <property type="match status" value="1"/>
</dbReference>
<dbReference type="SUPFAM" id="SSF47203">
    <property type="entry name" value="Acyl-CoA dehydrogenase C-terminal domain-like"/>
    <property type="match status" value="1"/>
</dbReference>
<dbReference type="InterPro" id="IPR036250">
    <property type="entry name" value="AcylCo_DH-like_C"/>
</dbReference>
<dbReference type="InterPro" id="IPR046373">
    <property type="entry name" value="Acyl-CoA_Oxase/DH_mid-dom_sf"/>
</dbReference>
<keyword evidence="4 5" id="KW-0274">FAD</keyword>
<dbReference type="InterPro" id="IPR006089">
    <property type="entry name" value="Acyl-CoA_DH_CS"/>
</dbReference>
<dbReference type="InterPro" id="IPR009100">
    <property type="entry name" value="AcylCoA_DH/oxidase_NM_dom_sf"/>
</dbReference>
<feature type="domain" description="Acyl-CoA dehydrogenase/oxidase C-terminal" evidence="6">
    <location>
        <begin position="231"/>
        <end position="374"/>
    </location>
</feature>
<evidence type="ECO:0000256" key="3">
    <source>
        <dbReference type="ARBA" id="ARBA00022630"/>
    </source>
</evidence>
<evidence type="ECO:0000259" key="6">
    <source>
        <dbReference type="Pfam" id="PF00441"/>
    </source>
</evidence>
<dbReference type="InterPro" id="IPR037069">
    <property type="entry name" value="AcylCoA_DH/ox_N_sf"/>
</dbReference>
<evidence type="ECO:0000313" key="9">
    <source>
        <dbReference type="EMBL" id="MFC5973537.1"/>
    </source>
</evidence>
<protein>
    <submittedName>
        <fullName evidence="9">Acyl-CoA dehydrogenase family protein</fullName>
        <ecNumber evidence="9">1.-.-.-</ecNumber>
    </submittedName>
</protein>
<evidence type="ECO:0000256" key="1">
    <source>
        <dbReference type="ARBA" id="ARBA00001974"/>
    </source>
</evidence>
<gene>
    <name evidence="9" type="ORF">ACFPYI_19580</name>
</gene>
<keyword evidence="3 5" id="KW-0285">Flavoprotein</keyword>
<sequence length="383" mass="41744">MLALNEEQRMLVETLSDLAENEFAERAFEWGDETPWENIETLAERGFLGVNIGTEYGGGGMTELAAILTIEAVGRVCPDTAQYIYEQQMVAPRAIEMFGSEDLKERYLPGVTSGETCVAVGISEPEAGSDVAAMNTTAEPASADADGDALVVDGEKTWVSSVRDADAVLLWVKFPEGLGTLVVDFDSDGVEVGEHFTNMAGHTQSQFFLNDVHVPEANVLARGEDAFVKQLQALNWERLGSSALANALARNGLERALDYAGDRNQFGQPIADFQGIEWKFADMTKRLQASRALTFSAAQSAVDAGRIPARMETSVAKLYASETVERVVSEALQVFGANGYQRGHPLEYLYRMARGRRIAAGTDEIQKNQIARVLKRDGFPSIT</sequence>
<name>A0ABD5RSM2_9EURY</name>
<dbReference type="EC" id="1.-.-.-" evidence="9"/>
<dbReference type="AlphaFoldDB" id="A0ABD5RSM2"/>
<evidence type="ECO:0000256" key="4">
    <source>
        <dbReference type="ARBA" id="ARBA00022827"/>
    </source>
</evidence>
<dbReference type="Pfam" id="PF02770">
    <property type="entry name" value="Acyl-CoA_dh_M"/>
    <property type="match status" value="1"/>
</dbReference>
<proteinExistence type="inferred from homology"/>
<dbReference type="Gene3D" id="1.10.540.10">
    <property type="entry name" value="Acyl-CoA dehydrogenase/oxidase, N-terminal domain"/>
    <property type="match status" value="1"/>
</dbReference>
<dbReference type="Gene3D" id="1.20.140.10">
    <property type="entry name" value="Butyryl-CoA Dehydrogenase, subunit A, domain 3"/>
    <property type="match status" value="1"/>
</dbReference>
<feature type="domain" description="Acyl-CoA dehydrogenase/oxidase N-terminal" evidence="8">
    <location>
        <begin position="5"/>
        <end position="115"/>
    </location>
</feature>
<dbReference type="SUPFAM" id="SSF56645">
    <property type="entry name" value="Acyl-CoA dehydrogenase NM domain-like"/>
    <property type="match status" value="1"/>
</dbReference>